<dbReference type="SMART" id="SM00034">
    <property type="entry name" value="CLECT"/>
    <property type="match status" value="2"/>
</dbReference>
<feature type="compositionally biased region" description="Low complexity" evidence="13">
    <location>
        <begin position="67"/>
        <end position="79"/>
    </location>
</feature>
<dbReference type="Gene3D" id="1.20.5.360">
    <property type="entry name" value="SFTPD helical domain"/>
    <property type="match status" value="1"/>
</dbReference>
<dbReference type="AlphaFoldDB" id="A0A9Q0XQA6"/>
<dbReference type="OrthoDB" id="10255512at2759"/>
<keyword evidence="12" id="KW-0175">Coiled coil</keyword>
<dbReference type="GO" id="GO:0030246">
    <property type="term" value="F:carbohydrate binding"/>
    <property type="evidence" value="ECO:0007669"/>
    <property type="project" value="UniProtKB-KW"/>
</dbReference>
<evidence type="ECO:0000256" key="7">
    <source>
        <dbReference type="ARBA" id="ARBA00022737"/>
    </source>
</evidence>
<keyword evidence="10" id="KW-1015">Disulfide bond</keyword>
<evidence type="ECO:0000256" key="3">
    <source>
        <dbReference type="ARBA" id="ARBA00011267"/>
    </source>
</evidence>
<keyword evidence="17" id="KW-1185">Reference proteome</keyword>
<evidence type="ECO:0000256" key="1">
    <source>
        <dbReference type="ARBA" id="ARBA00004613"/>
    </source>
</evidence>
<dbReference type="Gene3D" id="3.10.100.10">
    <property type="entry name" value="Mannose-Binding Protein A, subunit A"/>
    <property type="match status" value="2"/>
</dbReference>
<evidence type="ECO:0000256" key="12">
    <source>
        <dbReference type="SAM" id="Coils"/>
    </source>
</evidence>
<dbReference type="PANTHER" id="PTHR24024">
    <property type="entry name" value="PULMONARY SURFACTANT-ASSOCIATED PROTEIN A"/>
    <property type="match status" value="1"/>
</dbReference>
<feature type="chain" id="PRO_5040408470" description="C-type lectin domain-containing protein" evidence="14">
    <location>
        <begin position="20"/>
        <end position="492"/>
    </location>
</feature>
<dbReference type="PROSITE" id="PS00615">
    <property type="entry name" value="C_TYPE_LECTIN_1"/>
    <property type="match status" value="1"/>
</dbReference>
<evidence type="ECO:0000259" key="15">
    <source>
        <dbReference type="PROSITE" id="PS50041"/>
    </source>
</evidence>
<keyword evidence="6" id="KW-0430">Lectin</keyword>
<dbReference type="Pfam" id="PF00059">
    <property type="entry name" value="Lectin_C"/>
    <property type="match status" value="2"/>
</dbReference>
<evidence type="ECO:0000256" key="6">
    <source>
        <dbReference type="ARBA" id="ARBA00022734"/>
    </source>
</evidence>
<evidence type="ECO:0000256" key="4">
    <source>
        <dbReference type="ARBA" id="ARBA00022525"/>
    </source>
</evidence>
<dbReference type="GO" id="GO:0005771">
    <property type="term" value="C:multivesicular body"/>
    <property type="evidence" value="ECO:0007669"/>
    <property type="project" value="TreeGrafter"/>
</dbReference>
<feature type="domain" description="C-type lectin" evidence="15">
    <location>
        <begin position="136"/>
        <end position="249"/>
    </location>
</feature>
<comment type="subunit">
    <text evidence="3">Oligomeric complex of 4 set of homotrimers.</text>
</comment>
<dbReference type="InterPro" id="IPR016186">
    <property type="entry name" value="C-type_lectin-like/link_sf"/>
</dbReference>
<keyword evidence="11" id="KW-0379">Hydroxylation</keyword>
<name>A0A9Q0XQA6_9SAUR</name>
<dbReference type="GO" id="GO:0005581">
    <property type="term" value="C:collagen trimer"/>
    <property type="evidence" value="ECO:0007669"/>
    <property type="project" value="UniProtKB-KW"/>
</dbReference>
<dbReference type="SUPFAM" id="SSF56436">
    <property type="entry name" value="C-type lectin-like"/>
    <property type="match status" value="2"/>
</dbReference>
<dbReference type="PROSITE" id="PS50041">
    <property type="entry name" value="C_TYPE_LECTIN_2"/>
    <property type="match status" value="2"/>
</dbReference>
<dbReference type="InterPro" id="IPR015097">
    <property type="entry name" value="Surfac_D-trimer"/>
</dbReference>
<comment type="similarity">
    <text evidence="2">Belongs to the SFTPD family.</text>
</comment>
<keyword evidence="9" id="KW-0176">Collagen</keyword>
<dbReference type="InterPro" id="IPR008160">
    <property type="entry name" value="Collagen"/>
</dbReference>
<sequence>MDVQVFTIVVLSMVVVLQATDPDECRCEEKVNVCVVRDGSPGSNGLPGRDGFPGPKGERGEQGLRGIQGPPGKVGPPGQKGDHGPTGERGSPGRCDDSELTVLKTQMQDLQAQLQALKEEVTKNVKVLRLPDGIRVGEKVFHTSGLRGVYETAKAKCVQAGGVLASPRNADENHALLEIVKSHNVNAVLGINDIQTEGTFRYPSGETVAFTNWGKNEPNDAGGEDCVEMIGNGLWNDFPCNGERLIVSAMHFAQLYTALLLGALLSFAAGLEPSRCDTNTCTVVACGTPGRDGKDGAKGEKGDPGVAVRGQQGSPGKAGPPGSPGIQGPTGHKGQKGDTTDVDAIQRKVTALEKMIQTLQADISKNKKILLLQGATRVGEKTFVPTGRHETFANGIALCTSVGAVLASPRNVAENTALTDIVKRNSKPAFLDINDRQTEGRFVHLNGATVGYTNWNTREPNNLNNEDCVLVHENSRWNDIDCDYKGLIICEV</sequence>
<keyword evidence="4" id="KW-0964">Secreted</keyword>
<keyword evidence="8" id="KW-0106">Calcium</keyword>
<evidence type="ECO:0000313" key="16">
    <source>
        <dbReference type="EMBL" id="KAJ7324375.1"/>
    </source>
</evidence>
<feature type="signal peptide" evidence="14">
    <location>
        <begin position="1"/>
        <end position="19"/>
    </location>
</feature>
<dbReference type="Pfam" id="PF09006">
    <property type="entry name" value="Surfac_D-trimer"/>
    <property type="match status" value="1"/>
</dbReference>
<evidence type="ECO:0000256" key="14">
    <source>
        <dbReference type="SAM" id="SignalP"/>
    </source>
</evidence>
<dbReference type="GO" id="GO:0005615">
    <property type="term" value="C:extracellular space"/>
    <property type="evidence" value="ECO:0007669"/>
    <property type="project" value="TreeGrafter"/>
</dbReference>
<comment type="subcellular location">
    <subcellularLocation>
        <location evidence="1">Secreted</location>
    </subcellularLocation>
</comment>
<dbReference type="Gene3D" id="1.20.5.320">
    <property type="entry name" value="6-Phosphogluconate Dehydrogenase, domain 3"/>
    <property type="match status" value="1"/>
</dbReference>
<accession>A0A9Q0XQA6</accession>
<evidence type="ECO:0000256" key="9">
    <source>
        <dbReference type="ARBA" id="ARBA00023119"/>
    </source>
</evidence>
<feature type="region of interest" description="Disordered" evidence="13">
    <location>
        <begin position="287"/>
        <end position="340"/>
    </location>
</feature>
<dbReference type="PANTHER" id="PTHR24024:SF15">
    <property type="entry name" value="PULMONARY SURFACTANT-ASSOCIATED PROTEIN D"/>
    <property type="match status" value="1"/>
</dbReference>
<dbReference type="InterPro" id="IPR016187">
    <property type="entry name" value="CTDL_fold"/>
</dbReference>
<dbReference type="InterPro" id="IPR051077">
    <property type="entry name" value="Ca-dependent_lectin"/>
</dbReference>
<evidence type="ECO:0000256" key="13">
    <source>
        <dbReference type="SAM" id="MobiDB-lite"/>
    </source>
</evidence>
<feature type="coiled-coil region" evidence="12">
    <location>
        <begin position="100"/>
        <end position="127"/>
    </location>
</feature>
<dbReference type="Pfam" id="PF01391">
    <property type="entry name" value="Collagen"/>
    <property type="match status" value="2"/>
</dbReference>
<protein>
    <recommendedName>
        <fullName evidence="15">C-type lectin domain-containing protein</fullName>
    </recommendedName>
</protein>
<evidence type="ECO:0000256" key="5">
    <source>
        <dbReference type="ARBA" id="ARBA00022729"/>
    </source>
</evidence>
<organism evidence="16 17">
    <name type="scientific">Phrynocephalus forsythii</name>
    <dbReference type="NCBI Taxonomy" id="171643"/>
    <lineage>
        <taxon>Eukaryota</taxon>
        <taxon>Metazoa</taxon>
        <taxon>Chordata</taxon>
        <taxon>Craniata</taxon>
        <taxon>Vertebrata</taxon>
        <taxon>Euteleostomi</taxon>
        <taxon>Lepidosauria</taxon>
        <taxon>Squamata</taxon>
        <taxon>Bifurcata</taxon>
        <taxon>Unidentata</taxon>
        <taxon>Episquamata</taxon>
        <taxon>Toxicofera</taxon>
        <taxon>Iguania</taxon>
        <taxon>Acrodonta</taxon>
        <taxon>Agamidae</taxon>
        <taxon>Agaminae</taxon>
        <taxon>Phrynocephalus</taxon>
    </lineage>
</organism>
<evidence type="ECO:0000313" key="17">
    <source>
        <dbReference type="Proteomes" id="UP001142489"/>
    </source>
</evidence>
<keyword evidence="5 14" id="KW-0732">Signal</keyword>
<reference evidence="16" key="1">
    <citation type="journal article" date="2023" name="DNA Res.">
        <title>Chromosome-level genome assembly of Phrynocephalus forsythii using third-generation DNA sequencing and Hi-C analysis.</title>
        <authorList>
            <person name="Qi Y."/>
            <person name="Zhao W."/>
            <person name="Zhao Y."/>
            <person name="Niu C."/>
            <person name="Cao S."/>
            <person name="Zhang Y."/>
        </authorList>
    </citation>
    <scope>NUCLEOTIDE SEQUENCE</scope>
    <source>
        <tissue evidence="16">Muscle</tissue>
    </source>
</reference>
<evidence type="ECO:0000256" key="8">
    <source>
        <dbReference type="ARBA" id="ARBA00022837"/>
    </source>
</evidence>
<comment type="caution">
    <text evidence="16">The sequence shown here is derived from an EMBL/GenBank/DDBJ whole genome shotgun (WGS) entry which is preliminary data.</text>
</comment>
<dbReference type="EMBL" id="JAPFRF010000008">
    <property type="protein sequence ID" value="KAJ7324375.1"/>
    <property type="molecule type" value="Genomic_DNA"/>
</dbReference>
<dbReference type="InterPro" id="IPR018378">
    <property type="entry name" value="C-type_lectin_CS"/>
</dbReference>
<keyword evidence="7" id="KW-0677">Repeat</keyword>
<evidence type="ECO:0000256" key="11">
    <source>
        <dbReference type="ARBA" id="ARBA00023278"/>
    </source>
</evidence>
<feature type="compositionally biased region" description="Basic and acidic residues" evidence="13">
    <location>
        <begin position="291"/>
        <end position="303"/>
    </location>
</feature>
<feature type="domain" description="C-type lectin" evidence="15">
    <location>
        <begin position="391"/>
        <end position="491"/>
    </location>
</feature>
<feature type="region of interest" description="Disordered" evidence="13">
    <location>
        <begin position="38"/>
        <end position="97"/>
    </location>
</feature>
<dbReference type="Proteomes" id="UP001142489">
    <property type="component" value="Unassembled WGS sequence"/>
</dbReference>
<dbReference type="InterPro" id="IPR001304">
    <property type="entry name" value="C-type_lectin-like"/>
</dbReference>
<evidence type="ECO:0000256" key="10">
    <source>
        <dbReference type="ARBA" id="ARBA00023157"/>
    </source>
</evidence>
<gene>
    <name evidence="16" type="ORF">JRQ81_017395</name>
</gene>
<evidence type="ECO:0000256" key="2">
    <source>
        <dbReference type="ARBA" id="ARBA00007899"/>
    </source>
</evidence>
<proteinExistence type="inferred from homology"/>